<gene>
    <name evidence="1" type="ORF">T551_02122</name>
</gene>
<protein>
    <submittedName>
        <fullName evidence="1">Uncharacterized protein</fullName>
    </submittedName>
</protein>
<dbReference type="VEuPathDB" id="FungiDB:T551_02122"/>
<proteinExistence type="predicted"/>
<comment type="caution">
    <text evidence="1">The sequence shown here is derived from an EMBL/GenBank/DDBJ whole genome shotgun (WGS) entry which is preliminary data.</text>
</comment>
<dbReference type="AlphaFoldDB" id="A0A0W4ZMA4"/>
<reference evidence="2" key="1">
    <citation type="journal article" date="2016" name="Nat. Commun.">
        <title>Genome analysis of three Pneumocystis species reveals adaptation mechanisms to life exclusively in mammalian hosts.</title>
        <authorList>
            <person name="Ma L."/>
            <person name="Chen Z."/>
            <person name="Huang D.W."/>
            <person name="Kutty G."/>
            <person name="Ishihara M."/>
            <person name="Wang H."/>
            <person name="Abouelleil A."/>
            <person name="Bishop L."/>
            <person name="Davey E."/>
            <person name="Deng R."/>
            <person name="Deng X."/>
            <person name="Fan L."/>
            <person name="Fantoni G."/>
            <person name="Fitzgerald M."/>
            <person name="Gogineni E."/>
            <person name="Goldberg J.M."/>
            <person name="Handley G."/>
            <person name="Hu X."/>
            <person name="Huber C."/>
            <person name="Jiao X."/>
            <person name="Jones K."/>
            <person name="Levin J.Z."/>
            <person name="Liu Y."/>
            <person name="Macdonald P."/>
            <person name="Melnikov A."/>
            <person name="Raley C."/>
            <person name="Sassi M."/>
            <person name="Sherman B.T."/>
            <person name="Song X."/>
            <person name="Sykes S."/>
            <person name="Tran B."/>
            <person name="Walsh L."/>
            <person name="Xia Y."/>
            <person name="Yang J."/>
            <person name="Young S."/>
            <person name="Zeng Q."/>
            <person name="Zheng X."/>
            <person name="Stephens R."/>
            <person name="Nusbaum C."/>
            <person name="Birren B.W."/>
            <person name="Azadi P."/>
            <person name="Lempicki R.A."/>
            <person name="Cuomo C.A."/>
            <person name="Kovacs J.A."/>
        </authorList>
    </citation>
    <scope>NUCLEOTIDE SEQUENCE [LARGE SCALE GENOMIC DNA]</scope>
    <source>
        <strain evidence="2">RU7</strain>
    </source>
</reference>
<dbReference type="Proteomes" id="UP000053447">
    <property type="component" value="Unassembled WGS sequence"/>
</dbReference>
<evidence type="ECO:0000313" key="2">
    <source>
        <dbReference type="Proteomes" id="UP000053447"/>
    </source>
</evidence>
<name>A0A0W4ZMA4_PNEJ7</name>
<evidence type="ECO:0000313" key="1">
    <source>
        <dbReference type="EMBL" id="KTW29506.1"/>
    </source>
</evidence>
<keyword evidence="2" id="KW-1185">Reference proteome</keyword>
<accession>A0A0W4ZMA4</accession>
<organism evidence="1 2">
    <name type="scientific">Pneumocystis jirovecii (strain RU7)</name>
    <name type="common">Human pneumocystis pneumonia agent</name>
    <dbReference type="NCBI Taxonomy" id="1408657"/>
    <lineage>
        <taxon>Eukaryota</taxon>
        <taxon>Fungi</taxon>
        <taxon>Dikarya</taxon>
        <taxon>Ascomycota</taxon>
        <taxon>Taphrinomycotina</taxon>
        <taxon>Pneumocystomycetes</taxon>
        <taxon>Pneumocystaceae</taxon>
        <taxon>Pneumocystis</taxon>
    </lineage>
</organism>
<sequence length="69" mass="8163">MKYINEKSPLKGEKKVNYPKSVLFKFPLVICIVEYDEINKVFNIIRHDARKYKENAALNKKDCNKKMNA</sequence>
<dbReference type="GeneID" id="28940640"/>
<dbReference type="RefSeq" id="XP_018229337.1">
    <property type="nucleotide sequence ID" value="XM_018374385.1"/>
</dbReference>
<dbReference type="EMBL" id="LFWA01000009">
    <property type="protein sequence ID" value="KTW29506.1"/>
    <property type="molecule type" value="Genomic_DNA"/>
</dbReference>